<keyword evidence="7" id="KW-1185">Reference proteome</keyword>
<dbReference type="PANTHER" id="PTHR43716">
    <property type="entry name" value="D-2-HYDROXYGLUTARATE DEHYDROGENASE, MITOCHONDRIAL"/>
    <property type="match status" value="1"/>
</dbReference>
<evidence type="ECO:0000313" key="6">
    <source>
        <dbReference type="EMBL" id="QPC42079.1"/>
    </source>
</evidence>
<name>A0A7S8C2A9_9HYPH</name>
<dbReference type="PROSITE" id="PS51387">
    <property type="entry name" value="FAD_PCMH"/>
    <property type="match status" value="1"/>
</dbReference>
<dbReference type="GO" id="GO:0003824">
    <property type="term" value="F:catalytic activity"/>
    <property type="evidence" value="ECO:0007669"/>
    <property type="project" value="InterPro"/>
</dbReference>
<dbReference type="RefSeq" id="WP_213163309.1">
    <property type="nucleotide sequence ID" value="NZ_CP058214.1"/>
</dbReference>
<evidence type="ECO:0000256" key="2">
    <source>
        <dbReference type="ARBA" id="ARBA00008000"/>
    </source>
</evidence>
<dbReference type="AlphaFoldDB" id="A0A7S8C2A9"/>
<dbReference type="Gene3D" id="3.30.43.10">
    <property type="entry name" value="Uridine Diphospho-n-acetylenolpyruvylglucosamine Reductase, domain 2"/>
    <property type="match status" value="1"/>
</dbReference>
<dbReference type="GO" id="GO:0022904">
    <property type="term" value="P:respiratory electron transport chain"/>
    <property type="evidence" value="ECO:0007669"/>
    <property type="project" value="TreeGrafter"/>
</dbReference>
<comment type="similarity">
    <text evidence="2">Belongs to the FAD-binding oxidoreductase/transferase type 4 family.</text>
</comment>
<dbReference type="KEGG" id="kmn:HW532_04765"/>
<keyword evidence="3" id="KW-0285">Flavoprotein</keyword>
<feature type="domain" description="FAD-binding PCMH-type" evidence="5">
    <location>
        <begin position="46"/>
        <end position="227"/>
    </location>
</feature>
<protein>
    <submittedName>
        <fullName evidence="6">FAD-binding oxidoreductase</fullName>
    </submittedName>
</protein>
<dbReference type="InterPro" id="IPR016164">
    <property type="entry name" value="FAD-linked_Oxase-like_C"/>
</dbReference>
<dbReference type="Gene3D" id="1.10.45.10">
    <property type="entry name" value="Vanillyl-alcohol Oxidase, Chain A, domain 4"/>
    <property type="match status" value="1"/>
</dbReference>
<keyword evidence="4" id="KW-0274">FAD</keyword>
<evidence type="ECO:0000256" key="4">
    <source>
        <dbReference type="ARBA" id="ARBA00022827"/>
    </source>
</evidence>
<dbReference type="InterPro" id="IPR051264">
    <property type="entry name" value="FAD-oxidored/transferase_4"/>
</dbReference>
<evidence type="ECO:0000256" key="3">
    <source>
        <dbReference type="ARBA" id="ARBA00022630"/>
    </source>
</evidence>
<organism evidence="6 7">
    <name type="scientific">Kaustia mangrovi</name>
    <dbReference type="NCBI Taxonomy" id="2593653"/>
    <lineage>
        <taxon>Bacteria</taxon>
        <taxon>Pseudomonadati</taxon>
        <taxon>Pseudomonadota</taxon>
        <taxon>Alphaproteobacteria</taxon>
        <taxon>Hyphomicrobiales</taxon>
        <taxon>Parvibaculaceae</taxon>
        <taxon>Kaustia</taxon>
    </lineage>
</organism>
<dbReference type="InterPro" id="IPR016169">
    <property type="entry name" value="FAD-bd_PCMH_sub2"/>
</dbReference>
<dbReference type="Gene3D" id="3.30.70.2740">
    <property type="match status" value="1"/>
</dbReference>
<dbReference type="InterPro" id="IPR016166">
    <property type="entry name" value="FAD-bd_PCMH"/>
</dbReference>
<dbReference type="GO" id="GO:0071949">
    <property type="term" value="F:FAD binding"/>
    <property type="evidence" value="ECO:0007669"/>
    <property type="project" value="InterPro"/>
</dbReference>
<dbReference type="Proteomes" id="UP000593594">
    <property type="component" value="Chromosome"/>
</dbReference>
<dbReference type="FunFam" id="1.10.45.10:FF:000001">
    <property type="entry name" value="D-lactate dehydrogenase mitochondrial"/>
    <property type="match status" value="1"/>
</dbReference>
<dbReference type="InterPro" id="IPR016167">
    <property type="entry name" value="FAD-bd_PCMH_sub1"/>
</dbReference>
<dbReference type="PANTHER" id="PTHR43716:SF2">
    <property type="entry name" value="BLL6224 PROTEIN"/>
    <property type="match status" value="1"/>
</dbReference>
<evidence type="ECO:0000256" key="1">
    <source>
        <dbReference type="ARBA" id="ARBA00001974"/>
    </source>
</evidence>
<gene>
    <name evidence="6" type="ORF">HW532_04765</name>
</gene>
<accession>A0A7S8C2A9</accession>
<dbReference type="SUPFAM" id="SSF56176">
    <property type="entry name" value="FAD-binding/transporter-associated domain-like"/>
    <property type="match status" value="1"/>
</dbReference>
<comment type="cofactor">
    <cofactor evidence="1">
        <name>FAD</name>
        <dbReference type="ChEBI" id="CHEBI:57692"/>
    </cofactor>
</comment>
<evidence type="ECO:0000259" key="5">
    <source>
        <dbReference type="PROSITE" id="PS51387"/>
    </source>
</evidence>
<dbReference type="Gene3D" id="3.30.465.10">
    <property type="match status" value="1"/>
</dbReference>
<dbReference type="InterPro" id="IPR006094">
    <property type="entry name" value="Oxid_FAD_bind_N"/>
</dbReference>
<dbReference type="Pfam" id="PF02913">
    <property type="entry name" value="FAD-oxidase_C"/>
    <property type="match status" value="1"/>
</dbReference>
<dbReference type="InterPro" id="IPR036318">
    <property type="entry name" value="FAD-bd_PCMH-like_sf"/>
</dbReference>
<dbReference type="Pfam" id="PF01565">
    <property type="entry name" value="FAD_binding_4"/>
    <property type="match status" value="1"/>
</dbReference>
<sequence>MNTHKNRHPAPSDDTLARLAAVVGGPHALTAPEDMAAYLTEQRGLFGARAAMVLRPGSTEEVSAIMRIAHETGTAIVPQGGNTGLVGAQVPFEGGNEVILSLGRLNRIREVDAADNTMTVEAGCILANIQRAADEADRLFPLSLGSEGTCQIGGNLSTNAGGTGVLAYGNARDLVLGLEVVLADGRVWNGLRKLRKNNTGYDLKQLFLGAEGTLGIVTAAVLKLFPKPQDHATAFVAIPAPHSALDLLALANTMSGGGVVALEILPRIGLDFTIRHGGARDPLGEPHDWYVLIELAGGEEEGALQPLMEDILARAFEEGLVLDAAIAASGTQRRELWHIRDLMSEVQKPEGGSIKHDVSVPVSHIPAFLDEATAAVETLIPDARVVAFGHIGDGNIHFNVSQPVGADTQAFLARWDEVNRTVHDIVLGHGGSVSAEHGIGRLKRHIMPEIKDPLELEMMKGLKQLFDPEGILNPGKMLPD</sequence>
<dbReference type="EMBL" id="CP058214">
    <property type="protein sequence ID" value="QPC42079.1"/>
    <property type="molecule type" value="Genomic_DNA"/>
</dbReference>
<reference evidence="6 7" key="1">
    <citation type="submission" date="2020-06" db="EMBL/GenBank/DDBJ databases">
        <title>Genome sequence of 2 isolates from Red Sea Mangroves.</title>
        <authorList>
            <person name="Sefrji F."/>
            <person name="Michoud G."/>
            <person name="Merlino G."/>
            <person name="Daffonchio D."/>
        </authorList>
    </citation>
    <scope>NUCLEOTIDE SEQUENCE [LARGE SCALE GENOMIC DNA]</scope>
    <source>
        <strain evidence="6 7">R1DC25</strain>
    </source>
</reference>
<evidence type="ECO:0000313" key="7">
    <source>
        <dbReference type="Proteomes" id="UP000593594"/>
    </source>
</evidence>
<dbReference type="InterPro" id="IPR004113">
    <property type="entry name" value="FAD-bd_oxidored_4_C"/>
</dbReference>
<dbReference type="InterPro" id="IPR016171">
    <property type="entry name" value="Vanillyl_alc_oxidase_C-sub2"/>
</dbReference>
<dbReference type="SUPFAM" id="SSF55103">
    <property type="entry name" value="FAD-linked oxidases, C-terminal domain"/>
    <property type="match status" value="1"/>
</dbReference>
<proteinExistence type="inferred from homology"/>
<dbReference type="Gene3D" id="3.30.70.2190">
    <property type="match status" value="1"/>
</dbReference>